<dbReference type="AlphaFoldDB" id="B8HIG4"/>
<dbReference type="Proteomes" id="UP000002505">
    <property type="component" value="Plasmid pACHL01"/>
</dbReference>
<name>B8HIG4_PSECP</name>
<organism evidence="1 2">
    <name type="scientific">Pseudarthrobacter chlorophenolicus (strain ATCC 700700 / DSM 12829 / CIP 107037 / JCM 12360 / KCTC 9906 / NCIMB 13794 / A6)</name>
    <name type="common">Arthrobacter chlorophenolicus</name>
    <dbReference type="NCBI Taxonomy" id="452863"/>
    <lineage>
        <taxon>Bacteria</taxon>
        <taxon>Bacillati</taxon>
        <taxon>Actinomycetota</taxon>
        <taxon>Actinomycetes</taxon>
        <taxon>Micrococcales</taxon>
        <taxon>Micrococcaceae</taxon>
        <taxon>Pseudarthrobacter</taxon>
    </lineage>
</organism>
<keyword evidence="1" id="KW-0614">Plasmid</keyword>
<protein>
    <submittedName>
        <fullName evidence="1">Uncharacterized protein</fullName>
    </submittedName>
</protein>
<dbReference type="KEGG" id="ach:Achl_4260"/>
<accession>B8HIG4</accession>
<gene>
    <name evidence="1" type="ordered locus">Achl_4260</name>
</gene>
<proteinExistence type="predicted"/>
<reference evidence="1" key="1">
    <citation type="submission" date="2009-01" db="EMBL/GenBank/DDBJ databases">
        <title>Complete sequence of plasmid1 of Arthrobacter chlorophenolicus A6.</title>
        <authorList>
            <consortium name="US DOE Joint Genome Institute"/>
            <person name="Lucas S."/>
            <person name="Copeland A."/>
            <person name="Lapidus A."/>
            <person name="Glavina del Rio T."/>
            <person name="Tice H."/>
            <person name="Bruce D."/>
            <person name="Goodwin L."/>
            <person name="Pitluck S."/>
            <person name="Goltsman E."/>
            <person name="Clum A."/>
            <person name="Larimer F."/>
            <person name="Land M."/>
            <person name="Hauser L."/>
            <person name="Kyrpides N."/>
            <person name="Mikhailova N."/>
            <person name="Jansson J."/>
            <person name="Richardson P."/>
        </authorList>
    </citation>
    <scope>NUCLEOTIDE SEQUENCE [LARGE SCALE GENOMIC DNA]</scope>
    <source>
        <strain evidence="1">A6</strain>
        <plasmid evidence="1">pACHL01</plasmid>
    </source>
</reference>
<dbReference type="EMBL" id="CP001342">
    <property type="protein sequence ID" value="ACL42211.1"/>
    <property type="molecule type" value="Genomic_DNA"/>
</dbReference>
<evidence type="ECO:0000313" key="2">
    <source>
        <dbReference type="Proteomes" id="UP000002505"/>
    </source>
</evidence>
<keyword evidence="2" id="KW-1185">Reference proteome</keyword>
<geneLocation type="plasmid" evidence="1 2">
    <name>pACHL01</name>
</geneLocation>
<evidence type="ECO:0000313" key="1">
    <source>
        <dbReference type="EMBL" id="ACL42211.1"/>
    </source>
</evidence>
<dbReference type="HOGENOM" id="CLU_1329700_0_0_11"/>
<sequence>MSGNDLSAHIARMNLRSELVAMLEEFEHFAYDGAPLSTATEKVREILAKTEPKILTTVEELDSEEASNALCLVTEDGSAAYGFYSRRDGQNEWTAMGTDEFFTSSELLADFANLGDEARFMLVTREPENLLPVGPRVLRTEDDLNSEEAFTALCIMPYGGPLRTASSRTDGVNYWQEPGYEGEYSSAELLAHFAKIGAEPAFTLIR</sequence>